<gene>
    <name evidence="2" type="ORF">SAY86_005657</name>
</gene>
<evidence type="ECO:0000313" key="3">
    <source>
        <dbReference type="Proteomes" id="UP001346149"/>
    </source>
</evidence>
<comment type="caution">
    <text evidence="2">The sequence shown here is derived from an EMBL/GenBank/DDBJ whole genome shotgun (WGS) entry which is preliminary data.</text>
</comment>
<keyword evidence="3" id="KW-1185">Reference proteome</keyword>
<organism evidence="2 3">
    <name type="scientific">Trapa natans</name>
    <name type="common">Water chestnut</name>
    <dbReference type="NCBI Taxonomy" id="22666"/>
    <lineage>
        <taxon>Eukaryota</taxon>
        <taxon>Viridiplantae</taxon>
        <taxon>Streptophyta</taxon>
        <taxon>Embryophyta</taxon>
        <taxon>Tracheophyta</taxon>
        <taxon>Spermatophyta</taxon>
        <taxon>Magnoliopsida</taxon>
        <taxon>eudicotyledons</taxon>
        <taxon>Gunneridae</taxon>
        <taxon>Pentapetalae</taxon>
        <taxon>rosids</taxon>
        <taxon>malvids</taxon>
        <taxon>Myrtales</taxon>
        <taxon>Lythraceae</taxon>
        <taxon>Trapa</taxon>
    </lineage>
</organism>
<feature type="compositionally biased region" description="Polar residues" evidence="1">
    <location>
        <begin position="124"/>
        <end position="141"/>
    </location>
</feature>
<feature type="compositionally biased region" description="Acidic residues" evidence="1">
    <location>
        <begin position="102"/>
        <end position="116"/>
    </location>
</feature>
<dbReference type="Proteomes" id="UP001346149">
    <property type="component" value="Unassembled WGS sequence"/>
</dbReference>
<dbReference type="InterPro" id="IPR039300">
    <property type="entry name" value="JASON"/>
</dbReference>
<dbReference type="GO" id="GO:0007142">
    <property type="term" value="P:male meiosis II"/>
    <property type="evidence" value="ECO:0007669"/>
    <property type="project" value="InterPro"/>
</dbReference>
<feature type="region of interest" description="Disordered" evidence="1">
    <location>
        <begin position="93"/>
        <end position="185"/>
    </location>
</feature>
<reference evidence="2 3" key="1">
    <citation type="journal article" date="2023" name="Hortic Res">
        <title>Pangenome of water caltrop reveals structural variations and asymmetric subgenome divergence after allopolyploidization.</title>
        <authorList>
            <person name="Zhang X."/>
            <person name="Chen Y."/>
            <person name="Wang L."/>
            <person name="Yuan Y."/>
            <person name="Fang M."/>
            <person name="Shi L."/>
            <person name="Lu R."/>
            <person name="Comes H.P."/>
            <person name="Ma Y."/>
            <person name="Chen Y."/>
            <person name="Huang G."/>
            <person name="Zhou Y."/>
            <person name="Zheng Z."/>
            <person name="Qiu Y."/>
        </authorList>
    </citation>
    <scope>NUCLEOTIDE SEQUENCE [LARGE SCALE GENOMIC DNA]</scope>
    <source>
        <strain evidence="2">F231</strain>
    </source>
</reference>
<name>A0AAN7L3T7_TRANT</name>
<feature type="compositionally biased region" description="Basic and acidic residues" evidence="1">
    <location>
        <begin position="168"/>
        <end position="179"/>
    </location>
</feature>
<accession>A0AAN7L3T7</accession>
<evidence type="ECO:0000256" key="1">
    <source>
        <dbReference type="SAM" id="MobiDB-lite"/>
    </source>
</evidence>
<dbReference type="EMBL" id="JAXQNO010000018">
    <property type="protein sequence ID" value="KAK4776969.1"/>
    <property type="molecule type" value="Genomic_DNA"/>
</dbReference>
<dbReference type="AlphaFoldDB" id="A0AAN7L3T7"/>
<protein>
    <submittedName>
        <fullName evidence="2">Uncharacterized protein</fullName>
    </submittedName>
</protein>
<dbReference type="PANTHER" id="PTHR33318:SF4">
    <property type="entry name" value="OS04G0511700 PROTEIN"/>
    <property type="match status" value="1"/>
</dbReference>
<feature type="compositionally biased region" description="Polar residues" evidence="1">
    <location>
        <begin position="304"/>
        <end position="322"/>
    </location>
</feature>
<dbReference type="PANTHER" id="PTHR33318">
    <property type="entry name" value="ASPARTYL/GLUTAMYL-TRNA(ASN/GLN) AMIDOTRANSFERASE SUBUNIT"/>
    <property type="match status" value="1"/>
</dbReference>
<evidence type="ECO:0000313" key="2">
    <source>
        <dbReference type="EMBL" id="KAK4776969.1"/>
    </source>
</evidence>
<feature type="region of interest" description="Disordered" evidence="1">
    <location>
        <begin position="304"/>
        <end position="337"/>
    </location>
</feature>
<sequence length="414" mass="45185">MGCFCFGTSKLQRHSKRALVSPSSHQILGGATRVPLPSGPTRKTVVSELPAAPVTESNPNEKLPVAQLEDAKKKNKRVAFDLNVETHELPAEAVFHDHPEREEEDDETAEGEETQEEGTLYTENATLSAESSRSHPVNNRYCNCAGSDGESEGIDTEKGGVEEEDDGYDHVSYPDKFVEPESSGSLFSLPIDSRKYGCAAGDEEEKEVNSAMPMAGSQEKKCKIQHAHSVLKAVENLSQWEKAVKARSTAPPLQNQEKENVKVEQEFAFLVLSTPNAASDPVKRVSSKLACQGIAVDTSLSSWLNQSESTPKPKTGSRSVGNSPLRRCNRPRGAEDKPVLGMLTVEDAMPLSSSNSPTWSRGWSLYGNDKPIIGTVGNYWICTGQAVDSDSYSSCRRESSKTCKEVHDQEACEY</sequence>
<proteinExistence type="predicted"/>